<organism evidence="4 5">
    <name type="scientific">Cannabis sativa</name>
    <name type="common">Hemp</name>
    <name type="synonym">Marijuana</name>
    <dbReference type="NCBI Taxonomy" id="3483"/>
    <lineage>
        <taxon>Eukaryota</taxon>
        <taxon>Viridiplantae</taxon>
        <taxon>Streptophyta</taxon>
        <taxon>Embryophyta</taxon>
        <taxon>Tracheophyta</taxon>
        <taxon>Spermatophyta</taxon>
        <taxon>Magnoliopsida</taxon>
        <taxon>eudicotyledons</taxon>
        <taxon>Gunneridae</taxon>
        <taxon>Pentapetalae</taxon>
        <taxon>rosids</taxon>
        <taxon>fabids</taxon>
        <taxon>Rosales</taxon>
        <taxon>Cannabaceae</taxon>
        <taxon>Cannabis</taxon>
    </lineage>
</organism>
<evidence type="ECO:0000256" key="2">
    <source>
        <dbReference type="SAM" id="MobiDB-lite"/>
    </source>
</evidence>
<keyword evidence="1" id="KW-0862">Zinc</keyword>
<dbReference type="AlphaFoldDB" id="A0A7J6F936"/>
<dbReference type="Proteomes" id="UP000525078">
    <property type="component" value="Unassembled WGS sequence"/>
</dbReference>
<keyword evidence="1" id="KW-0863">Zinc-finger</keyword>
<name>A0A7J6F936_CANSA</name>
<dbReference type="PANTHER" id="PTHR31286">
    <property type="entry name" value="GLYCINE-RICH CELL WALL STRUCTURAL PROTEIN 1.8-LIKE"/>
    <property type="match status" value="1"/>
</dbReference>
<dbReference type="PROSITE" id="PS50158">
    <property type="entry name" value="ZF_CCHC"/>
    <property type="match status" value="1"/>
</dbReference>
<dbReference type="EMBL" id="JAATIP010000144">
    <property type="protein sequence ID" value="KAF4367202.1"/>
    <property type="molecule type" value="Genomic_DNA"/>
</dbReference>
<evidence type="ECO:0000256" key="1">
    <source>
        <dbReference type="PROSITE-ProRule" id="PRU00047"/>
    </source>
</evidence>
<keyword evidence="1" id="KW-0479">Metal-binding</keyword>
<feature type="domain" description="CCHC-type" evidence="3">
    <location>
        <begin position="207"/>
        <end position="220"/>
    </location>
</feature>
<reference evidence="4 5" key="1">
    <citation type="journal article" date="2020" name="bioRxiv">
        <title>Sequence and annotation of 42 cannabis genomes reveals extensive copy number variation in cannabinoid synthesis and pathogen resistance genes.</title>
        <authorList>
            <person name="Mckernan K.J."/>
            <person name="Helbert Y."/>
            <person name="Kane L.T."/>
            <person name="Ebling H."/>
            <person name="Zhang L."/>
            <person name="Liu B."/>
            <person name="Eaton Z."/>
            <person name="Mclaughlin S."/>
            <person name="Kingan S."/>
            <person name="Baybayan P."/>
            <person name="Concepcion G."/>
            <person name="Jordan M."/>
            <person name="Riva A."/>
            <person name="Barbazuk W."/>
            <person name="Harkins T."/>
        </authorList>
    </citation>
    <scope>NUCLEOTIDE SEQUENCE [LARGE SCALE GENOMIC DNA]</scope>
    <source>
        <strain evidence="5">cv. Jamaican Lion 4</strain>
        <tissue evidence="4">Leaf</tissue>
    </source>
</reference>
<feature type="compositionally biased region" description="Basic and acidic residues" evidence="2">
    <location>
        <begin position="328"/>
        <end position="347"/>
    </location>
</feature>
<evidence type="ECO:0000313" key="5">
    <source>
        <dbReference type="Proteomes" id="UP000525078"/>
    </source>
</evidence>
<sequence>MEELLAKTNKLHVSDEEDWEVDHSLSTMIAKYNLRGRLCSKVDHSREFLKNLLGRIWKLKESEWNIKIQEKFTTGMFLTFSFNSEQTQSRILARMSWYLSNGVLILGKMGNSSDSWKNDLNVFPIWGRALGVPIDYLTEKNTTRLASMAGSVINVQNSDVSRMVADGFFRFQVWMSINKLICPGFLLPCTGHKKWVAFKYDDLPFMCFRCGWIGHSQKDCSLDIKEVIGEDGKTAMAYGTWLKTDSGVRDGFQMVKDGNKETIMVQEQHIQGTSNQRINISMGNSFEPLLTEETGREQRRCEVFEGNEVNQDNREMNKLQITRGLNQQHEKEGDRTDMAQDGRGKRRLVEDKETVGVGKLQRTASNHMVISDSHNLVDVPIGVSMDIPGLKESLPFAFGSVVHLERLNSDHCPLLLTCDTQQQDAIKGVKWYSRFHFEHAWAEEDMCHDLVKKTWGMGTTSTTARQLKEQLNKCVSSLLNNKDEWNMDTLNNYFHKEDVPWILGIPIDTHSEDMLIWPFTKDGNYIVKSGYQVAREINLTPTRSSNMDQTHAWWKMWWSLNLPPRMKLFGWKMCRNWLPAKTNLVHRGMKINPICTNCGRFEETLSHALWNCEKVKKVWKLMPSYKIIKDSRGNSMMDLLVEFRHKLAKEEFEDVVKVLWAIWENRNRQWTNQHSMHGARLLEWVFNSYPREIHRQESLAKMHPAAENNQWQTPPVGTYCVHCMKYKPIYCNVNIAEAQAVAAALQDKPKSVHQPFEIRTDSKVLVDAIVHNGNSLDDMKPVLIA</sequence>
<feature type="region of interest" description="Disordered" evidence="2">
    <location>
        <begin position="324"/>
        <end position="347"/>
    </location>
</feature>
<dbReference type="InterPro" id="IPR025836">
    <property type="entry name" value="Zn_knuckle_CX2CX4HX4C"/>
</dbReference>
<accession>A0A7J6F936</accession>
<dbReference type="InterPro" id="IPR040256">
    <property type="entry name" value="At4g02000-like"/>
</dbReference>
<dbReference type="InterPro" id="IPR026960">
    <property type="entry name" value="RVT-Znf"/>
</dbReference>
<evidence type="ECO:0000313" key="4">
    <source>
        <dbReference type="EMBL" id="KAF4367202.1"/>
    </source>
</evidence>
<gene>
    <name evidence="4" type="ORF">F8388_006510</name>
</gene>
<evidence type="ECO:0000259" key="3">
    <source>
        <dbReference type="PROSITE" id="PS50158"/>
    </source>
</evidence>
<dbReference type="Pfam" id="PF14392">
    <property type="entry name" value="zf-CCHC_4"/>
    <property type="match status" value="1"/>
</dbReference>
<dbReference type="InterPro" id="IPR001878">
    <property type="entry name" value="Znf_CCHC"/>
</dbReference>
<dbReference type="GO" id="GO:0008270">
    <property type="term" value="F:zinc ion binding"/>
    <property type="evidence" value="ECO:0007669"/>
    <property type="project" value="UniProtKB-KW"/>
</dbReference>
<protein>
    <recommendedName>
        <fullName evidence="3">CCHC-type domain-containing protein</fullName>
    </recommendedName>
</protein>
<dbReference type="GO" id="GO:0003676">
    <property type="term" value="F:nucleic acid binding"/>
    <property type="evidence" value="ECO:0007669"/>
    <property type="project" value="InterPro"/>
</dbReference>
<proteinExistence type="predicted"/>
<dbReference type="PANTHER" id="PTHR31286:SF178">
    <property type="entry name" value="DUF4283 DOMAIN-CONTAINING PROTEIN"/>
    <property type="match status" value="1"/>
</dbReference>
<comment type="caution">
    <text evidence="4">The sequence shown here is derived from an EMBL/GenBank/DDBJ whole genome shotgun (WGS) entry which is preliminary data.</text>
</comment>
<dbReference type="Pfam" id="PF13966">
    <property type="entry name" value="zf-RVT"/>
    <property type="match status" value="1"/>
</dbReference>